<name>A0A1Q8E7N7_9STRE</name>
<organism evidence="1 2">
    <name type="scientific">Streptococcus cuniculi</name>
    <dbReference type="NCBI Taxonomy" id="1432788"/>
    <lineage>
        <taxon>Bacteria</taxon>
        <taxon>Bacillati</taxon>
        <taxon>Bacillota</taxon>
        <taxon>Bacilli</taxon>
        <taxon>Lactobacillales</taxon>
        <taxon>Streptococcaceae</taxon>
        <taxon>Streptococcus</taxon>
    </lineage>
</organism>
<comment type="caution">
    <text evidence="1">The sequence shown here is derived from an EMBL/GenBank/DDBJ whole genome shotgun (WGS) entry which is preliminary data.</text>
</comment>
<proteinExistence type="predicted"/>
<dbReference type="Proteomes" id="UP000186890">
    <property type="component" value="Unassembled WGS sequence"/>
</dbReference>
<dbReference type="AlphaFoldDB" id="A0A1Q8E7N7"/>
<keyword evidence="2" id="KW-1185">Reference proteome</keyword>
<reference evidence="2" key="1">
    <citation type="submission" date="2016-12" db="EMBL/GenBank/DDBJ databases">
        <authorList>
            <person name="Gulvik C.A."/>
        </authorList>
    </citation>
    <scope>NUCLEOTIDE SEQUENCE [LARGE SCALE GENOMIC DNA]</scope>
    <source>
        <strain evidence="2">NED12-00049-6B</strain>
    </source>
</reference>
<protein>
    <submittedName>
        <fullName evidence="1">Uncharacterized protein</fullName>
    </submittedName>
</protein>
<sequence>MVLLFLGGADGSDFLRSKIIQWIILARAQKQRSEDNRFLRNHDFCPSPSFYHSEKYLMRLAPLAKIGKSNGELAELLNLFK</sequence>
<accession>A0A1Q8E7N7</accession>
<evidence type="ECO:0000313" key="2">
    <source>
        <dbReference type="Proteomes" id="UP000186890"/>
    </source>
</evidence>
<gene>
    <name evidence="1" type="ORF">BU202_04920</name>
</gene>
<evidence type="ECO:0000313" key="1">
    <source>
        <dbReference type="EMBL" id="OLF47812.1"/>
    </source>
</evidence>
<dbReference type="EMBL" id="MSJM01000004">
    <property type="protein sequence ID" value="OLF47812.1"/>
    <property type="molecule type" value="Genomic_DNA"/>
</dbReference>